<evidence type="ECO:0000256" key="5">
    <source>
        <dbReference type="ARBA" id="ARBA00022856"/>
    </source>
</evidence>
<name>A0AAV1B6X6_VICFA</name>
<reference evidence="10 11" key="1">
    <citation type="submission" date="2023-01" db="EMBL/GenBank/DDBJ databases">
        <authorList>
            <person name="Kreplak J."/>
        </authorList>
    </citation>
    <scope>NUCLEOTIDE SEQUENCE [LARGE SCALE GENOMIC DNA]</scope>
</reference>
<proteinExistence type="inferred from homology"/>
<protein>
    <submittedName>
        <fullName evidence="10">Uncharacterized protein</fullName>
    </submittedName>
</protein>
<evidence type="ECO:0000256" key="4">
    <source>
        <dbReference type="ARBA" id="ARBA00022692"/>
    </source>
</evidence>
<keyword evidence="5" id="KW-0571">Peptide transport</keyword>
<comment type="subcellular location">
    <subcellularLocation>
        <location evidence="1">Membrane</location>
        <topology evidence="1">Multi-pass membrane protein</topology>
    </subcellularLocation>
</comment>
<dbReference type="PANTHER" id="PTHR22601">
    <property type="entry name" value="ISP4 LIKE PROTEIN"/>
    <property type="match status" value="1"/>
</dbReference>
<evidence type="ECO:0000256" key="8">
    <source>
        <dbReference type="ARBA" id="ARBA00023136"/>
    </source>
</evidence>
<keyword evidence="4 9" id="KW-0812">Transmembrane</keyword>
<feature type="transmembrane region" description="Helical" evidence="9">
    <location>
        <begin position="21"/>
        <end position="44"/>
    </location>
</feature>
<dbReference type="InterPro" id="IPR004648">
    <property type="entry name" value="Oligpept_transpt"/>
</dbReference>
<dbReference type="GO" id="GO:0016020">
    <property type="term" value="C:membrane"/>
    <property type="evidence" value="ECO:0007669"/>
    <property type="project" value="UniProtKB-SubCell"/>
</dbReference>
<keyword evidence="7 9" id="KW-1133">Transmembrane helix</keyword>
<accession>A0AAV1B6X6</accession>
<keyword evidence="3" id="KW-0813">Transport</keyword>
<keyword evidence="6" id="KW-0653">Protein transport</keyword>
<keyword evidence="8 9" id="KW-0472">Membrane</keyword>
<comment type="similarity">
    <text evidence="2">Belongs to the oligopeptide OPT transporter (TC 2.A.67.1) family.</text>
</comment>
<dbReference type="InterPro" id="IPR004813">
    <property type="entry name" value="OPT"/>
</dbReference>
<evidence type="ECO:0000256" key="7">
    <source>
        <dbReference type="ARBA" id="ARBA00022989"/>
    </source>
</evidence>
<evidence type="ECO:0000313" key="11">
    <source>
        <dbReference type="Proteomes" id="UP001157006"/>
    </source>
</evidence>
<evidence type="ECO:0000256" key="2">
    <source>
        <dbReference type="ARBA" id="ARBA00005484"/>
    </source>
</evidence>
<evidence type="ECO:0000313" key="10">
    <source>
        <dbReference type="EMBL" id="CAI8618007.1"/>
    </source>
</evidence>
<evidence type="ECO:0000256" key="6">
    <source>
        <dbReference type="ARBA" id="ARBA00022927"/>
    </source>
</evidence>
<evidence type="ECO:0000256" key="9">
    <source>
        <dbReference type="SAM" id="Phobius"/>
    </source>
</evidence>
<dbReference type="AlphaFoldDB" id="A0AAV1B6X6"/>
<sequence>MRHATIKFRGADTATNFVFNIFKVARGVWVSILILMVMLVMVAFEGFGKQLQPPWWGILLSLAIALVFSLPIGVIEAITNLKTGLNMIAELVIGFI</sequence>
<keyword evidence="11" id="KW-1185">Reference proteome</keyword>
<gene>
    <name evidence="10" type="ORF">VFH_VI102960</name>
</gene>
<dbReference type="GO" id="GO:0035673">
    <property type="term" value="F:oligopeptide transmembrane transporter activity"/>
    <property type="evidence" value="ECO:0007669"/>
    <property type="project" value="InterPro"/>
</dbReference>
<dbReference type="Proteomes" id="UP001157006">
    <property type="component" value="Chromosome 6"/>
</dbReference>
<dbReference type="GO" id="GO:0015031">
    <property type="term" value="P:protein transport"/>
    <property type="evidence" value="ECO:0007669"/>
    <property type="project" value="UniProtKB-KW"/>
</dbReference>
<dbReference type="Pfam" id="PF03169">
    <property type="entry name" value="OPT"/>
    <property type="match status" value="1"/>
</dbReference>
<dbReference type="EMBL" id="OX451741">
    <property type="protein sequence ID" value="CAI8618007.1"/>
    <property type="molecule type" value="Genomic_DNA"/>
</dbReference>
<evidence type="ECO:0000256" key="1">
    <source>
        <dbReference type="ARBA" id="ARBA00004141"/>
    </source>
</evidence>
<organism evidence="10 11">
    <name type="scientific">Vicia faba</name>
    <name type="common">Broad bean</name>
    <name type="synonym">Faba vulgaris</name>
    <dbReference type="NCBI Taxonomy" id="3906"/>
    <lineage>
        <taxon>Eukaryota</taxon>
        <taxon>Viridiplantae</taxon>
        <taxon>Streptophyta</taxon>
        <taxon>Embryophyta</taxon>
        <taxon>Tracheophyta</taxon>
        <taxon>Spermatophyta</taxon>
        <taxon>Magnoliopsida</taxon>
        <taxon>eudicotyledons</taxon>
        <taxon>Gunneridae</taxon>
        <taxon>Pentapetalae</taxon>
        <taxon>rosids</taxon>
        <taxon>fabids</taxon>
        <taxon>Fabales</taxon>
        <taxon>Fabaceae</taxon>
        <taxon>Papilionoideae</taxon>
        <taxon>50 kb inversion clade</taxon>
        <taxon>NPAAA clade</taxon>
        <taxon>Hologalegina</taxon>
        <taxon>IRL clade</taxon>
        <taxon>Fabeae</taxon>
        <taxon>Vicia</taxon>
    </lineage>
</organism>
<evidence type="ECO:0000256" key="3">
    <source>
        <dbReference type="ARBA" id="ARBA00022448"/>
    </source>
</evidence>
<feature type="transmembrane region" description="Helical" evidence="9">
    <location>
        <begin position="56"/>
        <end position="78"/>
    </location>
</feature>